<comment type="caution">
    <text evidence="2">The sequence shown here is derived from an EMBL/GenBank/DDBJ whole genome shotgun (WGS) entry which is preliminary data.</text>
</comment>
<dbReference type="EMBL" id="PNBA02000003">
    <property type="protein sequence ID" value="KAG6430614.1"/>
    <property type="molecule type" value="Genomic_DNA"/>
</dbReference>
<evidence type="ECO:0000313" key="3">
    <source>
        <dbReference type="Proteomes" id="UP000298416"/>
    </source>
</evidence>
<name>A0A8X8YFR7_SALSN</name>
<proteinExistence type="predicted"/>
<protein>
    <submittedName>
        <fullName evidence="2">Uncharacterized protein</fullName>
    </submittedName>
</protein>
<sequence length="163" mass="17475">MKETGIQRLHQFLSCLDDKYDSLRREILKLGDDTTAEEAFGIIKQEEGRTAIWNPSVKPTTDSGEAEIGAAVGREESTGVVVPTGSQKATYDNDDTKMTIGPPIGGGWWPEAEEEAGAGAEVAKARCGNANEGKGFGILIPNTPLLPLLQNPPLIFSSITRSF</sequence>
<reference evidence="2" key="2">
    <citation type="submission" date="2020-08" db="EMBL/GenBank/DDBJ databases">
        <title>Plant Genome Project.</title>
        <authorList>
            <person name="Zhang R.-G."/>
        </authorList>
    </citation>
    <scope>NUCLEOTIDE SEQUENCE</scope>
    <source>
        <strain evidence="2">Huo1</strain>
        <tissue evidence="2">Leaf</tissue>
    </source>
</reference>
<reference evidence="2" key="1">
    <citation type="submission" date="2018-01" db="EMBL/GenBank/DDBJ databases">
        <authorList>
            <person name="Mao J.F."/>
        </authorList>
    </citation>
    <scope>NUCLEOTIDE SEQUENCE</scope>
    <source>
        <strain evidence="2">Huo1</strain>
        <tissue evidence="2">Leaf</tissue>
    </source>
</reference>
<dbReference type="Proteomes" id="UP000298416">
    <property type="component" value="Unassembled WGS sequence"/>
</dbReference>
<accession>A0A8X8YFR7</accession>
<keyword evidence="3" id="KW-1185">Reference proteome</keyword>
<evidence type="ECO:0000313" key="2">
    <source>
        <dbReference type="EMBL" id="KAG6430614.1"/>
    </source>
</evidence>
<feature type="region of interest" description="Disordered" evidence="1">
    <location>
        <begin position="74"/>
        <end position="97"/>
    </location>
</feature>
<organism evidence="2">
    <name type="scientific">Salvia splendens</name>
    <name type="common">Scarlet sage</name>
    <dbReference type="NCBI Taxonomy" id="180675"/>
    <lineage>
        <taxon>Eukaryota</taxon>
        <taxon>Viridiplantae</taxon>
        <taxon>Streptophyta</taxon>
        <taxon>Embryophyta</taxon>
        <taxon>Tracheophyta</taxon>
        <taxon>Spermatophyta</taxon>
        <taxon>Magnoliopsida</taxon>
        <taxon>eudicotyledons</taxon>
        <taxon>Gunneridae</taxon>
        <taxon>Pentapetalae</taxon>
        <taxon>asterids</taxon>
        <taxon>lamiids</taxon>
        <taxon>Lamiales</taxon>
        <taxon>Lamiaceae</taxon>
        <taxon>Nepetoideae</taxon>
        <taxon>Mentheae</taxon>
        <taxon>Salviinae</taxon>
        <taxon>Salvia</taxon>
        <taxon>Salvia subgen. Calosphace</taxon>
        <taxon>core Calosphace</taxon>
    </lineage>
</organism>
<dbReference type="AlphaFoldDB" id="A0A8X8YFR7"/>
<evidence type="ECO:0000256" key="1">
    <source>
        <dbReference type="SAM" id="MobiDB-lite"/>
    </source>
</evidence>
<gene>
    <name evidence="2" type="ORF">SASPL_108686</name>
</gene>